<sequence>MVSNLNGYATYNVFTDKNAKLIKKIDIEDNIFFDYREDPSSLNWVDKKNKPKFSSHVELTTDEVNKLLQKDYKRAFELIVYAPNEDIAQNISNLIHGGRLLAYPDVYHNPQTNVVSDIQYDYIWYEKYKQNSINESMLFACLVAARSWKNKNLIYSIEKYRFSLELDSFTPHSASPRHGQVFSVENRGYSYHVSAAYAFLSAYSIIEELGLDIRSSQEKPRFKKNGEWNPVVKDDIIKRLSHIGINEFETMNWLIRGTPSELYKSIKPKLGIDSKWSDGEKVNDQEMKIFDAIHYCSYIRNFFIGHKFDEVVSYINPYDVHNVQMLVRRLILSKLDLWNFDKDTPNKYITS</sequence>
<dbReference type="EMBL" id="FOEL01000002">
    <property type="protein sequence ID" value="SEP81494.1"/>
    <property type="molecule type" value="Genomic_DNA"/>
</dbReference>
<proteinExistence type="predicted"/>
<comment type="caution">
    <text evidence="1">The sequence shown here is derived from an EMBL/GenBank/DDBJ whole genome shotgun (WGS) entry which is preliminary data.</text>
</comment>
<dbReference type="AlphaFoldDB" id="A0A1H9AXL0"/>
<organism evidence="1 2">
    <name type="scientific">Lysinibacillus fusiformis</name>
    <dbReference type="NCBI Taxonomy" id="28031"/>
    <lineage>
        <taxon>Bacteria</taxon>
        <taxon>Bacillati</taxon>
        <taxon>Bacillota</taxon>
        <taxon>Bacilli</taxon>
        <taxon>Bacillales</taxon>
        <taxon>Bacillaceae</taxon>
        <taxon>Lysinibacillus</taxon>
    </lineage>
</organism>
<dbReference type="RefSeq" id="WP_089984515.1">
    <property type="nucleotide sequence ID" value="NZ_FMVP01000002.1"/>
</dbReference>
<name>A0A1H9AXL0_9BACI</name>
<evidence type="ECO:0000313" key="1">
    <source>
        <dbReference type="EMBL" id="SEP81494.1"/>
    </source>
</evidence>
<accession>A0A1H9AXL0</accession>
<reference evidence="1 2" key="1">
    <citation type="submission" date="2016-10" db="EMBL/GenBank/DDBJ databases">
        <authorList>
            <person name="Varghese N."/>
            <person name="Submissions S."/>
        </authorList>
    </citation>
    <scope>NUCLEOTIDE SEQUENCE [LARGE SCALE GENOMIC DNA]</scope>
    <source>
        <strain evidence="1 2">TC-13</strain>
    </source>
</reference>
<evidence type="ECO:0000313" key="2">
    <source>
        <dbReference type="Proteomes" id="UP000199410"/>
    </source>
</evidence>
<gene>
    <name evidence="1" type="ORF">SAMN02787113_00637</name>
</gene>
<protein>
    <submittedName>
        <fullName evidence="1">Uncharacterized protein</fullName>
    </submittedName>
</protein>
<dbReference type="Proteomes" id="UP000199410">
    <property type="component" value="Unassembled WGS sequence"/>
</dbReference>